<accession>A0ABV2U5D1</accession>
<reference evidence="3 4" key="1">
    <citation type="submission" date="2024-06" db="EMBL/GenBank/DDBJ databases">
        <title>The Natural Products Discovery Center: Release of the First 8490 Sequenced Strains for Exploring Actinobacteria Biosynthetic Diversity.</title>
        <authorList>
            <person name="Kalkreuter E."/>
            <person name="Kautsar S.A."/>
            <person name="Yang D."/>
            <person name="Bader C.D."/>
            <person name="Teijaro C.N."/>
            <person name="Fluegel L."/>
            <person name="Davis C.M."/>
            <person name="Simpson J.R."/>
            <person name="Lauterbach L."/>
            <person name="Steele A.D."/>
            <person name="Gui C."/>
            <person name="Meng S."/>
            <person name="Li G."/>
            <person name="Viehrig K."/>
            <person name="Ye F."/>
            <person name="Su P."/>
            <person name="Kiefer A.F."/>
            <person name="Nichols A."/>
            <person name="Cepeda A.J."/>
            <person name="Yan W."/>
            <person name="Fan B."/>
            <person name="Jiang Y."/>
            <person name="Adhikari A."/>
            <person name="Zheng C.-J."/>
            <person name="Schuster L."/>
            <person name="Cowan T.M."/>
            <person name="Smanski M.J."/>
            <person name="Chevrette M.G."/>
            <person name="De Carvalho L.P.S."/>
            <person name="Shen B."/>
        </authorList>
    </citation>
    <scope>NUCLEOTIDE SEQUENCE [LARGE SCALE GENOMIC DNA]</scope>
    <source>
        <strain evidence="3 4">NPDC005137</strain>
    </source>
</reference>
<gene>
    <name evidence="3" type="ORF">ABZV61_09550</name>
</gene>
<organism evidence="3 4">
    <name type="scientific">Streptomyces sp. 900116325</name>
    <dbReference type="NCBI Taxonomy" id="3154295"/>
    <lineage>
        <taxon>Bacteria</taxon>
        <taxon>Bacillati</taxon>
        <taxon>Actinomycetota</taxon>
        <taxon>Actinomycetes</taxon>
        <taxon>Kitasatosporales</taxon>
        <taxon>Streptomycetaceae</taxon>
        <taxon>Streptomyces</taxon>
    </lineage>
</organism>
<dbReference type="InterPro" id="IPR051678">
    <property type="entry name" value="AGP_Transferase"/>
</dbReference>
<keyword evidence="3" id="KW-0808">Transferase</keyword>
<evidence type="ECO:0000313" key="3">
    <source>
        <dbReference type="EMBL" id="MET8433037.1"/>
    </source>
</evidence>
<protein>
    <submittedName>
        <fullName evidence="3">Aminoglycoside phosphotransferase family protein</fullName>
        <ecNumber evidence="3">2.7.-.-</ecNumber>
    </submittedName>
</protein>
<proteinExistence type="predicted"/>
<sequence>MHADETDIDTDLVRRLVGGRFPQWADLPVERLTSGGTANAVYRLGDALTVRLPLTEGGAKDLEREQRWLPELAPGLPVTIPTVVATGEAAEGYPWAWSVHRWIEGESPVEGHLDEPDLLACDLAGFIKAMRNTHVEGGPLAYRGSPLAKVDAQTRAAIEKLRHAEEDFDADVAMAAWQDALAARPWSAAPRWAHSDLMPSNLLVARGRLTAVLDFATVGVGDPACDLIPAWNLLPPSARDVFRDAVDVDDATWARGRGWALAMAVIQLPYYRDTNAIISANARHVIREVLASQGTDRQETLRGDGTRGGPRRTSTA</sequence>
<dbReference type="CDD" id="cd05155">
    <property type="entry name" value="APH_ChoK_like_1"/>
    <property type="match status" value="1"/>
</dbReference>
<dbReference type="PANTHER" id="PTHR21310">
    <property type="entry name" value="AMINOGLYCOSIDE PHOSPHOTRANSFERASE-RELATED-RELATED"/>
    <property type="match status" value="1"/>
</dbReference>
<evidence type="ECO:0000313" key="4">
    <source>
        <dbReference type="Proteomes" id="UP001550044"/>
    </source>
</evidence>
<dbReference type="SUPFAM" id="SSF56112">
    <property type="entry name" value="Protein kinase-like (PK-like)"/>
    <property type="match status" value="1"/>
</dbReference>
<dbReference type="EC" id="2.7.-.-" evidence="3"/>
<dbReference type="InterPro" id="IPR002575">
    <property type="entry name" value="Aminoglycoside_PTrfase"/>
</dbReference>
<name>A0ABV2U5D1_9ACTN</name>
<dbReference type="Pfam" id="PF01636">
    <property type="entry name" value="APH"/>
    <property type="match status" value="1"/>
</dbReference>
<dbReference type="GO" id="GO:0016740">
    <property type="term" value="F:transferase activity"/>
    <property type="evidence" value="ECO:0007669"/>
    <property type="project" value="UniProtKB-KW"/>
</dbReference>
<comment type="caution">
    <text evidence="3">The sequence shown here is derived from an EMBL/GenBank/DDBJ whole genome shotgun (WGS) entry which is preliminary data.</text>
</comment>
<evidence type="ECO:0000256" key="1">
    <source>
        <dbReference type="SAM" id="MobiDB-lite"/>
    </source>
</evidence>
<dbReference type="Gene3D" id="3.30.200.20">
    <property type="entry name" value="Phosphorylase Kinase, domain 1"/>
    <property type="match status" value="1"/>
</dbReference>
<feature type="region of interest" description="Disordered" evidence="1">
    <location>
        <begin position="296"/>
        <end position="316"/>
    </location>
</feature>
<dbReference type="InterPro" id="IPR011009">
    <property type="entry name" value="Kinase-like_dom_sf"/>
</dbReference>
<dbReference type="Gene3D" id="3.90.1200.10">
    <property type="match status" value="1"/>
</dbReference>
<keyword evidence="4" id="KW-1185">Reference proteome</keyword>
<feature type="domain" description="Aminoglycoside phosphotransferase" evidence="2">
    <location>
        <begin position="34"/>
        <end position="259"/>
    </location>
</feature>
<dbReference type="Proteomes" id="UP001550044">
    <property type="component" value="Unassembled WGS sequence"/>
</dbReference>
<dbReference type="EMBL" id="JBEXIP010000005">
    <property type="protein sequence ID" value="MET8433037.1"/>
    <property type="molecule type" value="Genomic_DNA"/>
</dbReference>
<dbReference type="PANTHER" id="PTHR21310:SF42">
    <property type="entry name" value="BIFUNCTIONAL AAC_APH"/>
    <property type="match status" value="1"/>
</dbReference>
<dbReference type="RefSeq" id="WP_356709150.1">
    <property type="nucleotide sequence ID" value="NZ_JBEXIP010000005.1"/>
</dbReference>
<feature type="compositionally biased region" description="Basic and acidic residues" evidence="1">
    <location>
        <begin position="296"/>
        <end position="305"/>
    </location>
</feature>
<evidence type="ECO:0000259" key="2">
    <source>
        <dbReference type="Pfam" id="PF01636"/>
    </source>
</evidence>